<name>A0A410WXZ1_9BACL</name>
<accession>A0A410WXZ1</accession>
<dbReference type="GeneID" id="95376412"/>
<dbReference type="KEGG" id="pchi:PC41400_16500"/>
<evidence type="ECO:0000313" key="4">
    <source>
        <dbReference type="Proteomes" id="UP001527202"/>
    </source>
</evidence>
<sequence length="65" mass="7335">MRLPENREIPAAGDLELLSMLETTYAVVTCRGSREEMMNLYGRLEEWIGGSGYEPDNEEGVTLLK</sequence>
<dbReference type="InterPro" id="IPR011256">
    <property type="entry name" value="Reg_factor_effector_dom_sf"/>
</dbReference>
<reference evidence="1 4" key="2">
    <citation type="submission" date="2022-05" db="EMBL/GenBank/DDBJ databases">
        <title>Genome Sequencing of Bee-Associated Microbes.</title>
        <authorList>
            <person name="Dunlap C."/>
        </authorList>
    </citation>
    <scope>NUCLEOTIDE SEQUENCE [LARGE SCALE GENOMIC DNA]</scope>
    <source>
        <strain evidence="1 4">NRRL B-23120</strain>
    </source>
</reference>
<protein>
    <submittedName>
        <fullName evidence="2">Uncharacterized protein</fullName>
    </submittedName>
</protein>
<dbReference type="Gene3D" id="3.20.80.10">
    <property type="entry name" value="Regulatory factor, effector binding domain"/>
    <property type="match status" value="1"/>
</dbReference>
<keyword evidence="4" id="KW-1185">Reference proteome</keyword>
<dbReference type="Proteomes" id="UP000288943">
    <property type="component" value="Chromosome"/>
</dbReference>
<dbReference type="SUPFAM" id="SSF55136">
    <property type="entry name" value="Probable bacterial effector-binding domain"/>
    <property type="match status" value="1"/>
</dbReference>
<gene>
    <name evidence="1" type="ORF">M5X16_20745</name>
    <name evidence="2" type="ORF">PC41400_16500</name>
</gene>
<evidence type="ECO:0000313" key="3">
    <source>
        <dbReference type="Proteomes" id="UP000288943"/>
    </source>
</evidence>
<reference evidence="2 3" key="1">
    <citation type="submission" date="2018-01" db="EMBL/GenBank/DDBJ databases">
        <title>The whole genome sequencing and assembly of Paenibacillus chitinolyticus KCCM 41400 strain.</title>
        <authorList>
            <person name="Kim J.-Y."/>
            <person name="Park M.-K."/>
            <person name="Lee Y.-J."/>
            <person name="Yi H."/>
            <person name="Bahn Y.-S."/>
            <person name="Kim J.F."/>
            <person name="Lee D.-W."/>
        </authorList>
    </citation>
    <scope>NUCLEOTIDE SEQUENCE [LARGE SCALE GENOMIC DNA]</scope>
    <source>
        <strain evidence="2 3">KCCM 41400</strain>
    </source>
</reference>
<organism evidence="2 3">
    <name type="scientific">Paenibacillus chitinolyticus</name>
    <dbReference type="NCBI Taxonomy" id="79263"/>
    <lineage>
        <taxon>Bacteria</taxon>
        <taxon>Bacillati</taxon>
        <taxon>Bacillota</taxon>
        <taxon>Bacilli</taxon>
        <taxon>Bacillales</taxon>
        <taxon>Paenibacillaceae</taxon>
        <taxon>Paenibacillus</taxon>
    </lineage>
</organism>
<evidence type="ECO:0000313" key="1">
    <source>
        <dbReference type="EMBL" id="MCY9598180.1"/>
    </source>
</evidence>
<dbReference type="RefSeq" id="WP_042226036.1">
    <property type="nucleotide sequence ID" value="NZ_CP026520.1"/>
</dbReference>
<dbReference type="EMBL" id="JAMDMJ010000029">
    <property type="protein sequence ID" value="MCY9598180.1"/>
    <property type="molecule type" value="Genomic_DNA"/>
</dbReference>
<evidence type="ECO:0000313" key="2">
    <source>
        <dbReference type="EMBL" id="QAV19193.1"/>
    </source>
</evidence>
<proteinExistence type="predicted"/>
<dbReference type="AlphaFoldDB" id="A0A410WXZ1"/>
<dbReference type="Proteomes" id="UP001527202">
    <property type="component" value="Unassembled WGS sequence"/>
</dbReference>
<dbReference type="EMBL" id="CP026520">
    <property type="protein sequence ID" value="QAV19193.1"/>
    <property type="molecule type" value="Genomic_DNA"/>
</dbReference>